<dbReference type="Gene3D" id="3.30.70.330">
    <property type="match status" value="1"/>
</dbReference>
<feature type="non-terminal residue" evidence="2">
    <location>
        <position position="62"/>
    </location>
</feature>
<dbReference type="SUPFAM" id="SSF54928">
    <property type="entry name" value="RNA-binding domain, RBD"/>
    <property type="match status" value="1"/>
</dbReference>
<dbReference type="AlphaFoldDB" id="A0A392THR7"/>
<proteinExistence type="predicted"/>
<dbReference type="InterPro" id="IPR012677">
    <property type="entry name" value="Nucleotide-bd_a/b_plait_sf"/>
</dbReference>
<organism evidence="2 3">
    <name type="scientific">Trifolium medium</name>
    <dbReference type="NCBI Taxonomy" id="97028"/>
    <lineage>
        <taxon>Eukaryota</taxon>
        <taxon>Viridiplantae</taxon>
        <taxon>Streptophyta</taxon>
        <taxon>Embryophyta</taxon>
        <taxon>Tracheophyta</taxon>
        <taxon>Spermatophyta</taxon>
        <taxon>Magnoliopsida</taxon>
        <taxon>eudicotyledons</taxon>
        <taxon>Gunneridae</taxon>
        <taxon>Pentapetalae</taxon>
        <taxon>rosids</taxon>
        <taxon>fabids</taxon>
        <taxon>Fabales</taxon>
        <taxon>Fabaceae</taxon>
        <taxon>Papilionoideae</taxon>
        <taxon>50 kb inversion clade</taxon>
        <taxon>NPAAA clade</taxon>
        <taxon>Hologalegina</taxon>
        <taxon>IRL clade</taxon>
        <taxon>Trifolieae</taxon>
        <taxon>Trifolium</taxon>
    </lineage>
</organism>
<accession>A0A392THR7</accession>
<protein>
    <submittedName>
        <fullName evidence="2">RNA recognition motif</fullName>
    </submittedName>
</protein>
<name>A0A392THR7_9FABA</name>
<evidence type="ECO:0000313" key="3">
    <source>
        <dbReference type="Proteomes" id="UP000265520"/>
    </source>
</evidence>
<dbReference type="InterPro" id="IPR035979">
    <property type="entry name" value="RBD_domain_sf"/>
</dbReference>
<sequence length="62" mass="7322">MDLWKKFARFGRVGEVYIPSKLDKRGNKFGFVKFKEVKNIVELCVQLQEIWCGNFKLRVNVA</sequence>
<dbReference type="EMBL" id="LXQA010567398">
    <property type="protein sequence ID" value="MCI59636.1"/>
    <property type="molecule type" value="Genomic_DNA"/>
</dbReference>
<dbReference type="Pfam" id="PF00076">
    <property type="entry name" value="RRM_1"/>
    <property type="match status" value="1"/>
</dbReference>
<evidence type="ECO:0000313" key="2">
    <source>
        <dbReference type="EMBL" id="MCI59636.1"/>
    </source>
</evidence>
<evidence type="ECO:0000259" key="1">
    <source>
        <dbReference type="Pfam" id="PF00076"/>
    </source>
</evidence>
<keyword evidence="3" id="KW-1185">Reference proteome</keyword>
<dbReference type="GO" id="GO:0003723">
    <property type="term" value="F:RNA binding"/>
    <property type="evidence" value="ECO:0007669"/>
    <property type="project" value="InterPro"/>
</dbReference>
<feature type="domain" description="RRM" evidence="1">
    <location>
        <begin position="2"/>
        <end position="57"/>
    </location>
</feature>
<reference evidence="2 3" key="1">
    <citation type="journal article" date="2018" name="Front. Plant Sci.">
        <title>Red Clover (Trifolium pratense) and Zigzag Clover (T. medium) - A Picture of Genomic Similarities and Differences.</title>
        <authorList>
            <person name="Dluhosova J."/>
            <person name="Istvanek J."/>
            <person name="Nedelnik J."/>
            <person name="Repkova J."/>
        </authorList>
    </citation>
    <scope>NUCLEOTIDE SEQUENCE [LARGE SCALE GENOMIC DNA]</scope>
    <source>
        <strain evidence="3">cv. 10/8</strain>
        <tissue evidence="2">Leaf</tissue>
    </source>
</reference>
<dbReference type="Proteomes" id="UP000265520">
    <property type="component" value="Unassembled WGS sequence"/>
</dbReference>
<dbReference type="InterPro" id="IPR000504">
    <property type="entry name" value="RRM_dom"/>
</dbReference>
<comment type="caution">
    <text evidence="2">The sequence shown here is derived from an EMBL/GenBank/DDBJ whole genome shotgun (WGS) entry which is preliminary data.</text>
</comment>